<name>A0A1H2DSL0_9PROT</name>
<evidence type="ECO:0000313" key="2">
    <source>
        <dbReference type="Proteomes" id="UP000182882"/>
    </source>
</evidence>
<dbReference type="AlphaFoldDB" id="A0A1H2DSL0"/>
<dbReference type="EMBL" id="FNLN01000005">
    <property type="protein sequence ID" value="SDT85741.1"/>
    <property type="molecule type" value="Genomic_DNA"/>
</dbReference>
<organism evidence="1 2">
    <name type="scientific">Nitrosomonas ureae</name>
    <dbReference type="NCBI Taxonomy" id="44577"/>
    <lineage>
        <taxon>Bacteria</taxon>
        <taxon>Pseudomonadati</taxon>
        <taxon>Pseudomonadota</taxon>
        <taxon>Betaproteobacteria</taxon>
        <taxon>Nitrosomonadales</taxon>
        <taxon>Nitrosomonadaceae</taxon>
        <taxon>Nitrosomonas</taxon>
    </lineage>
</organism>
<sequence>MAVTGHTTFDTSVNPVKCCAHIETTQPGQPATDIHVYANANTAIQYQNTWYFFSYDPTQAKPKRCCVYYAKQVIIGGTIKYIKDSNRLLFCEDKTPL</sequence>
<keyword evidence="2" id="KW-1185">Reference proteome</keyword>
<accession>A0A1H2DSL0</accession>
<dbReference type="Proteomes" id="UP000182882">
    <property type="component" value="Unassembled WGS sequence"/>
</dbReference>
<dbReference type="RefSeq" id="WP_062558524.1">
    <property type="nucleotide sequence ID" value="NZ_CP013341.1"/>
</dbReference>
<reference evidence="2" key="1">
    <citation type="submission" date="2016-10" db="EMBL/GenBank/DDBJ databases">
        <authorList>
            <person name="Varghese N."/>
            <person name="Submissions S."/>
        </authorList>
    </citation>
    <scope>NUCLEOTIDE SEQUENCE [LARGE SCALE GENOMIC DNA]</scope>
    <source>
        <strain evidence="2">Nm10</strain>
    </source>
</reference>
<proteinExistence type="predicted"/>
<evidence type="ECO:0000313" key="1">
    <source>
        <dbReference type="EMBL" id="SDT85741.1"/>
    </source>
</evidence>
<dbReference type="KEGG" id="nur:ATY38_06075"/>
<protein>
    <submittedName>
        <fullName evidence="1">Uncharacterized protein</fullName>
    </submittedName>
</protein>
<gene>
    <name evidence="1" type="ORF">SAMN05216406_10547</name>
</gene>